<gene>
    <name evidence="1" type="ORF">Pla110_42790</name>
</gene>
<accession>A0A518CTG3</accession>
<protein>
    <submittedName>
        <fullName evidence="1">Uncharacterized protein</fullName>
    </submittedName>
</protein>
<sequence length="192" mass="21798">MGWEKITDPNDKRVPECHRILIETARQHDRVNLKSKLEHFIEDRGNPSDPTNRPPVFALYYDAVLKIVACYDLSIRRELVGIKPIGPITQYHWAINPGIGNGTDVNDGIYNKFKETARSFLANLPQGEELHLRGNADYTLNLQNKSDQLLNLLLNDQSVTLGPETRIPVADYPYYQDVPGITTIGSRRIMSI</sequence>
<reference evidence="1 2" key="1">
    <citation type="submission" date="2019-02" db="EMBL/GenBank/DDBJ databases">
        <title>Deep-cultivation of Planctomycetes and their phenomic and genomic characterization uncovers novel biology.</title>
        <authorList>
            <person name="Wiegand S."/>
            <person name="Jogler M."/>
            <person name="Boedeker C."/>
            <person name="Pinto D."/>
            <person name="Vollmers J."/>
            <person name="Rivas-Marin E."/>
            <person name="Kohn T."/>
            <person name="Peeters S.H."/>
            <person name="Heuer A."/>
            <person name="Rast P."/>
            <person name="Oberbeckmann S."/>
            <person name="Bunk B."/>
            <person name="Jeske O."/>
            <person name="Meyerdierks A."/>
            <person name="Storesund J.E."/>
            <person name="Kallscheuer N."/>
            <person name="Luecker S."/>
            <person name="Lage O.M."/>
            <person name="Pohl T."/>
            <person name="Merkel B.J."/>
            <person name="Hornburger P."/>
            <person name="Mueller R.-W."/>
            <person name="Bruemmer F."/>
            <person name="Labrenz M."/>
            <person name="Spormann A.M."/>
            <person name="Op den Camp H."/>
            <person name="Overmann J."/>
            <person name="Amann R."/>
            <person name="Jetten M.S.M."/>
            <person name="Mascher T."/>
            <person name="Medema M.H."/>
            <person name="Devos D.P."/>
            <person name="Kaster A.-K."/>
            <person name="Ovreas L."/>
            <person name="Rohde M."/>
            <person name="Galperin M.Y."/>
            <person name="Jogler C."/>
        </authorList>
    </citation>
    <scope>NUCLEOTIDE SEQUENCE [LARGE SCALE GENOMIC DNA]</scope>
    <source>
        <strain evidence="1 2">Pla110</strain>
    </source>
</reference>
<dbReference type="EMBL" id="CP036281">
    <property type="protein sequence ID" value="QDU82521.1"/>
    <property type="molecule type" value="Genomic_DNA"/>
</dbReference>
<keyword evidence="2" id="KW-1185">Reference proteome</keyword>
<organism evidence="1 2">
    <name type="scientific">Polystyrenella longa</name>
    <dbReference type="NCBI Taxonomy" id="2528007"/>
    <lineage>
        <taxon>Bacteria</taxon>
        <taxon>Pseudomonadati</taxon>
        <taxon>Planctomycetota</taxon>
        <taxon>Planctomycetia</taxon>
        <taxon>Planctomycetales</taxon>
        <taxon>Planctomycetaceae</taxon>
        <taxon>Polystyrenella</taxon>
    </lineage>
</organism>
<dbReference type="KEGG" id="plon:Pla110_42790"/>
<name>A0A518CTG3_9PLAN</name>
<evidence type="ECO:0000313" key="1">
    <source>
        <dbReference type="EMBL" id="QDU82521.1"/>
    </source>
</evidence>
<proteinExistence type="predicted"/>
<dbReference type="AlphaFoldDB" id="A0A518CTG3"/>
<evidence type="ECO:0000313" key="2">
    <source>
        <dbReference type="Proteomes" id="UP000317178"/>
    </source>
</evidence>
<dbReference type="Proteomes" id="UP000317178">
    <property type="component" value="Chromosome"/>
</dbReference>